<dbReference type="Gene3D" id="1.10.10.10">
    <property type="entry name" value="Winged helix-like DNA-binding domain superfamily/Winged helix DNA-binding domain"/>
    <property type="match status" value="1"/>
</dbReference>
<dbReference type="InterPro" id="IPR036388">
    <property type="entry name" value="WH-like_DNA-bd_sf"/>
</dbReference>
<dbReference type="Proteomes" id="UP001597079">
    <property type="component" value="Unassembled WGS sequence"/>
</dbReference>
<name>A0ABW4JJB2_9BACL</name>
<dbReference type="PROSITE" id="PS50949">
    <property type="entry name" value="HTH_GNTR"/>
    <property type="match status" value="1"/>
</dbReference>
<dbReference type="InterPro" id="IPR036390">
    <property type="entry name" value="WH_DNA-bd_sf"/>
</dbReference>
<dbReference type="SMART" id="SM00345">
    <property type="entry name" value="HTH_GNTR"/>
    <property type="match status" value="1"/>
</dbReference>
<dbReference type="PRINTS" id="PR00035">
    <property type="entry name" value="HTHGNTR"/>
</dbReference>
<reference evidence="6" key="1">
    <citation type="journal article" date="2019" name="Int. J. Syst. Evol. Microbiol.">
        <title>The Global Catalogue of Microorganisms (GCM) 10K type strain sequencing project: providing services to taxonomists for standard genome sequencing and annotation.</title>
        <authorList>
            <consortium name="The Broad Institute Genomics Platform"/>
            <consortium name="The Broad Institute Genome Sequencing Center for Infectious Disease"/>
            <person name="Wu L."/>
            <person name="Ma J."/>
        </authorList>
    </citation>
    <scope>NUCLEOTIDE SEQUENCE [LARGE SCALE GENOMIC DNA]</scope>
    <source>
        <strain evidence="6">CGMCC 1.12286</strain>
    </source>
</reference>
<accession>A0ABW4JJB2</accession>
<proteinExistence type="predicted"/>
<dbReference type="InterPro" id="IPR000524">
    <property type="entry name" value="Tscrpt_reg_HTH_GntR"/>
</dbReference>
<evidence type="ECO:0000256" key="3">
    <source>
        <dbReference type="ARBA" id="ARBA00023163"/>
    </source>
</evidence>
<comment type="caution">
    <text evidence="5">The sequence shown here is derived from an EMBL/GenBank/DDBJ whole genome shotgun (WGS) entry which is preliminary data.</text>
</comment>
<dbReference type="CDD" id="cd07377">
    <property type="entry name" value="WHTH_GntR"/>
    <property type="match status" value="1"/>
</dbReference>
<dbReference type="PANTHER" id="PTHR30146">
    <property type="entry name" value="LACI-RELATED TRANSCRIPTIONAL REPRESSOR"/>
    <property type="match status" value="1"/>
</dbReference>
<evidence type="ECO:0000256" key="2">
    <source>
        <dbReference type="ARBA" id="ARBA00023125"/>
    </source>
</evidence>
<keyword evidence="3" id="KW-0804">Transcription</keyword>
<dbReference type="SUPFAM" id="SSF53822">
    <property type="entry name" value="Periplasmic binding protein-like I"/>
    <property type="match status" value="1"/>
</dbReference>
<dbReference type="Gene3D" id="3.40.50.2300">
    <property type="match status" value="2"/>
</dbReference>
<keyword evidence="2" id="KW-0238">DNA-binding</keyword>
<dbReference type="EMBL" id="JBHUCX010000067">
    <property type="protein sequence ID" value="MFD1676472.1"/>
    <property type="molecule type" value="Genomic_DNA"/>
</dbReference>
<gene>
    <name evidence="5" type="ORF">ACFSB2_17375</name>
</gene>
<feature type="domain" description="HTH gntR-type" evidence="4">
    <location>
        <begin position="6"/>
        <end position="74"/>
    </location>
</feature>
<sequence length="365" mass="41011">MSAKLTPKHLQLKEQIKEWIVLGTFLPGQQIPTEHELAQQFSMSRHTVRQAIAALVHEKWLYRTQGKGTFVSNLPLSTSASLTPKSQSHLIGVVTTYISDYIFPWIIRGIEAQLRPRGYAILLLNTNNDFNQEAQALRVILEKQVDGAIIEPTRSAYPNPNMDHYFSLLQQQIPIVMLNSMYPELNAPSVRINDKRGGELVTSHLVEHGHQQIGGIFKSDDLQGKFRFQGFLQALQANSVTFQAKLVKFYTTDERHSIAQQYVNLVLQLPSGERPSAVVCYNDEIAIDLMQTFKQHGISVPTDISVVGFDDCQLASAGDIKLTTIKHPKFAMGEQAGEMILKAIQKEPTDDLMFEPELIVRSSSK</sequence>
<organism evidence="5 6">
    <name type="scientific">Alicyclobacillus fodiniaquatilis</name>
    <dbReference type="NCBI Taxonomy" id="1661150"/>
    <lineage>
        <taxon>Bacteria</taxon>
        <taxon>Bacillati</taxon>
        <taxon>Bacillota</taxon>
        <taxon>Bacilli</taxon>
        <taxon>Bacillales</taxon>
        <taxon>Alicyclobacillaceae</taxon>
        <taxon>Alicyclobacillus</taxon>
    </lineage>
</organism>
<dbReference type="Pfam" id="PF00392">
    <property type="entry name" value="GntR"/>
    <property type="match status" value="1"/>
</dbReference>
<evidence type="ECO:0000256" key="1">
    <source>
        <dbReference type="ARBA" id="ARBA00023015"/>
    </source>
</evidence>
<evidence type="ECO:0000259" key="4">
    <source>
        <dbReference type="PROSITE" id="PS50949"/>
    </source>
</evidence>
<keyword evidence="1" id="KW-0805">Transcription regulation</keyword>
<keyword evidence="6" id="KW-1185">Reference proteome</keyword>
<dbReference type="SUPFAM" id="SSF46785">
    <property type="entry name" value="Winged helix' DNA-binding domain"/>
    <property type="match status" value="1"/>
</dbReference>
<dbReference type="CDD" id="cd01541">
    <property type="entry name" value="PBP1_AraR"/>
    <property type="match status" value="1"/>
</dbReference>
<dbReference type="InterPro" id="IPR046335">
    <property type="entry name" value="LacI/GalR-like_sensor"/>
</dbReference>
<protein>
    <submittedName>
        <fullName evidence="5">GntR family transcriptional regulator</fullName>
    </submittedName>
</protein>
<dbReference type="Pfam" id="PF13377">
    <property type="entry name" value="Peripla_BP_3"/>
    <property type="match status" value="1"/>
</dbReference>
<dbReference type="InterPro" id="IPR033532">
    <property type="entry name" value="AraR_ligand_bind_dom"/>
</dbReference>
<evidence type="ECO:0000313" key="5">
    <source>
        <dbReference type="EMBL" id="MFD1676472.1"/>
    </source>
</evidence>
<dbReference type="InterPro" id="IPR028082">
    <property type="entry name" value="Peripla_BP_I"/>
</dbReference>
<dbReference type="PANTHER" id="PTHR30146:SF150">
    <property type="entry name" value="ARABINOSE METABOLISM TRANSCRIPTIONAL REPRESSOR"/>
    <property type="match status" value="1"/>
</dbReference>
<dbReference type="RefSeq" id="WP_377944376.1">
    <property type="nucleotide sequence ID" value="NZ_JBHUCX010000067.1"/>
</dbReference>
<evidence type="ECO:0000313" key="6">
    <source>
        <dbReference type="Proteomes" id="UP001597079"/>
    </source>
</evidence>